<gene>
    <name evidence="2" type="ORF">OLC1_LOCUS21002</name>
</gene>
<keyword evidence="3" id="KW-1185">Reference proteome</keyword>
<dbReference type="Gene3D" id="3.90.1140.10">
    <property type="entry name" value="Cyclic phosphodiesterase"/>
    <property type="match status" value="1"/>
</dbReference>
<evidence type="ECO:0000259" key="1">
    <source>
        <dbReference type="Pfam" id="PF10469"/>
    </source>
</evidence>
<dbReference type="InterPro" id="IPR009210">
    <property type="entry name" value="ASCC1"/>
</dbReference>
<evidence type="ECO:0000313" key="2">
    <source>
        <dbReference type="EMBL" id="CAI9114170.1"/>
    </source>
</evidence>
<organism evidence="2 3">
    <name type="scientific">Oldenlandia corymbosa var. corymbosa</name>
    <dbReference type="NCBI Taxonomy" id="529605"/>
    <lineage>
        <taxon>Eukaryota</taxon>
        <taxon>Viridiplantae</taxon>
        <taxon>Streptophyta</taxon>
        <taxon>Embryophyta</taxon>
        <taxon>Tracheophyta</taxon>
        <taxon>Spermatophyta</taxon>
        <taxon>Magnoliopsida</taxon>
        <taxon>eudicotyledons</taxon>
        <taxon>Gunneridae</taxon>
        <taxon>Pentapetalae</taxon>
        <taxon>asterids</taxon>
        <taxon>lamiids</taxon>
        <taxon>Gentianales</taxon>
        <taxon>Rubiaceae</taxon>
        <taxon>Rubioideae</taxon>
        <taxon>Spermacoceae</taxon>
        <taxon>Hedyotis-Oldenlandia complex</taxon>
        <taxon>Oldenlandia</taxon>
    </lineage>
</organism>
<sequence length="334" mass="37625">MGVQIKLPTSRKEDSIIIEGDSAESVSRASERIRAIIDEAVKSPSLDYSHFISLPLAVNPQLVDKLYQFQNSILGFSEINQVNILASGSRKEVEVQYGNETTENVVRPELKVGTDKIEVDMKNIPLVSYPPKMSTQYASEPKSLEASELGIDRSIFIKPKTFHLTVLMLKLWNKELVKAAADVLQSISPKVIDALDSRPVSIRLKGLECMKGSFSKARVLYTPVEEIGGEERLICACQVIIDAFVEAGLVLERDAKHKLKLHATVMNVRHRKRKGKKKYNDYFDARSIADRYGSEDWGEYVIQEAHLSERFAFDQNGYYHCCASIPFPESLQLD</sequence>
<dbReference type="Proteomes" id="UP001161247">
    <property type="component" value="Chromosome 7"/>
</dbReference>
<dbReference type="SUPFAM" id="SSF55144">
    <property type="entry name" value="LigT-like"/>
    <property type="match status" value="1"/>
</dbReference>
<dbReference type="GO" id="GO:0006307">
    <property type="term" value="P:DNA alkylation repair"/>
    <property type="evidence" value="ECO:0007669"/>
    <property type="project" value="InterPro"/>
</dbReference>
<dbReference type="GO" id="GO:0005524">
    <property type="term" value="F:ATP binding"/>
    <property type="evidence" value="ECO:0007669"/>
    <property type="project" value="InterPro"/>
</dbReference>
<dbReference type="PANTHER" id="PTHR13360">
    <property type="entry name" value="ACTIVATING SIGNAL COINTEGRATOR 1 COMPLEX SUBUNIT 1"/>
    <property type="match status" value="1"/>
</dbReference>
<proteinExistence type="predicted"/>
<dbReference type="PIRSF" id="PIRSF027019">
    <property type="entry name" value="Euk_LigT"/>
    <property type="match status" value="1"/>
</dbReference>
<dbReference type="PROSITE" id="PS00177">
    <property type="entry name" value="TOPOISOMERASE_II"/>
    <property type="match status" value="1"/>
</dbReference>
<dbReference type="PANTHER" id="PTHR13360:SF1">
    <property type="entry name" value="ACTIVATING SIGNAL COINTEGRATOR 1 COMPLEX SUBUNIT 1"/>
    <property type="match status" value="1"/>
</dbReference>
<dbReference type="InterPro" id="IPR018522">
    <property type="entry name" value="TopoIIA_CS"/>
</dbReference>
<evidence type="ECO:0000313" key="3">
    <source>
        <dbReference type="Proteomes" id="UP001161247"/>
    </source>
</evidence>
<reference evidence="2" key="1">
    <citation type="submission" date="2023-03" db="EMBL/GenBank/DDBJ databases">
        <authorList>
            <person name="Julca I."/>
        </authorList>
    </citation>
    <scope>NUCLEOTIDE SEQUENCE</scope>
</reference>
<dbReference type="EMBL" id="OX459124">
    <property type="protein sequence ID" value="CAI9114170.1"/>
    <property type="molecule type" value="Genomic_DNA"/>
</dbReference>
<dbReference type="GO" id="GO:0005634">
    <property type="term" value="C:nucleus"/>
    <property type="evidence" value="ECO:0007669"/>
    <property type="project" value="TreeGrafter"/>
</dbReference>
<dbReference type="GO" id="GO:0003677">
    <property type="term" value="F:DNA binding"/>
    <property type="evidence" value="ECO:0007669"/>
    <property type="project" value="InterPro"/>
</dbReference>
<dbReference type="GO" id="GO:0003918">
    <property type="term" value="F:DNA topoisomerase type II (double strand cut, ATP-hydrolyzing) activity"/>
    <property type="evidence" value="ECO:0007669"/>
    <property type="project" value="InterPro"/>
</dbReference>
<dbReference type="InterPro" id="IPR019510">
    <property type="entry name" value="AKAP7-like_phosphoesterase"/>
</dbReference>
<feature type="domain" description="A-kinase anchor protein 7-like phosphoesterase" evidence="1">
    <location>
        <begin position="48"/>
        <end position="327"/>
    </location>
</feature>
<protein>
    <submittedName>
        <fullName evidence="2">OLC1v1014830C3</fullName>
    </submittedName>
</protein>
<dbReference type="GO" id="GO:0006355">
    <property type="term" value="P:regulation of DNA-templated transcription"/>
    <property type="evidence" value="ECO:0007669"/>
    <property type="project" value="TreeGrafter"/>
</dbReference>
<dbReference type="Pfam" id="PF10469">
    <property type="entry name" value="AKAP7_NLS"/>
    <property type="match status" value="1"/>
</dbReference>
<dbReference type="InterPro" id="IPR009097">
    <property type="entry name" value="Cyclic_Pdiesterase"/>
</dbReference>
<name>A0AAV1E1X9_OLDCO</name>
<accession>A0AAV1E1X9</accession>
<dbReference type="GO" id="GO:0006265">
    <property type="term" value="P:DNA topological change"/>
    <property type="evidence" value="ECO:0007669"/>
    <property type="project" value="InterPro"/>
</dbReference>
<dbReference type="AlphaFoldDB" id="A0AAV1E1X9"/>